<protein>
    <submittedName>
        <fullName evidence="1">Uncharacterized protein</fullName>
    </submittedName>
</protein>
<name>A0ACB8SD55_9AGAM</name>
<comment type="caution">
    <text evidence="1">The sequence shown here is derived from an EMBL/GenBank/DDBJ whole genome shotgun (WGS) entry which is preliminary data.</text>
</comment>
<reference evidence="1" key="1">
    <citation type="submission" date="2021-03" db="EMBL/GenBank/DDBJ databases">
        <authorList>
            <consortium name="DOE Joint Genome Institute"/>
            <person name="Ahrendt S."/>
            <person name="Looney B.P."/>
            <person name="Miyauchi S."/>
            <person name="Morin E."/>
            <person name="Drula E."/>
            <person name="Courty P.E."/>
            <person name="Chicoki N."/>
            <person name="Fauchery L."/>
            <person name="Kohler A."/>
            <person name="Kuo A."/>
            <person name="Labutti K."/>
            <person name="Pangilinan J."/>
            <person name="Lipzen A."/>
            <person name="Riley R."/>
            <person name="Andreopoulos W."/>
            <person name="He G."/>
            <person name="Johnson J."/>
            <person name="Barry K.W."/>
            <person name="Grigoriev I.V."/>
            <person name="Nagy L."/>
            <person name="Hibbett D."/>
            <person name="Henrissat B."/>
            <person name="Matheny P.B."/>
            <person name="Labbe J."/>
            <person name="Martin F."/>
        </authorList>
    </citation>
    <scope>NUCLEOTIDE SEQUENCE</scope>
    <source>
        <strain evidence="1">HHB10654</strain>
    </source>
</reference>
<accession>A0ACB8SD55</accession>
<gene>
    <name evidence="1" type="ORF">BV25DRAFT_1922750</name>
</gene>
<sequence length="236" mass="27059">MEDSKERTAESEETGAWLTMPDGRVRWVPFPNQTTDGKPLCSDAEIAKMAKEIQVISMSLWKVHKDLKRHELIQRSLTDKVDIVSDMASRERSVAEGAIVSNVGQIVAAAETRQAGAYELLFEEVKRHIFYLQADARRMHESMGNFDFGEHSYIKIAKRMEDIEQFITAYRVDEQSSILKELAVSLSNVLEEGDSLLRRRLDFNVTRRFLIVMLMFAFVLQCVATYLFLTLSLDTK</sequence>
<dbReference type="Proteomes" id="UP000814140">
    <property type="component" value="Unassembled WGS sequence"/>
</dbReference>
<proteinExistence type="predicted"/>
<keyword evidence="2" id="KW-1185">Reference proteome</keyword>
<evidence type="ECO:0000313" key="1">
    <source>
        <dbReference type="EMBL" id="KAI0054365.1"/>
    </source>
</evidence>
<dbReference type="EMBL" id="MU277477">
    <property type="protein sequence ID" value="KAI0054365.1"/>
    <property type="molecule type" value="Genomic_DNA"/>
</dbReference>
<evidence type="ECO:0000313" key="2">
    <source>
        <dbReference type="Proteomes" id="UP000814140"/>
    </source>
</evidence>
<reference evidence="1" key="2">
    <citation type="journal article" date="2022" name="New Phytol.">
        <title>Evolutionary transition to the ectomycorrhizal habit in the genomes of a hyperdiverse lineage of mushroom-forming fungi.</title>
        <authorList>
            <person name="Looney B."/>
            <person name="Miyauchi S."/>
            <person name="Morin E."/>
            <person name="Drula E."/>
            <person name="Courty P.E."/>
            <person name="Kohler A."/>
            <person name="Kuo A."/>
            <person name="LaButti K."/>
            <person name="Pangilinan J."/>
            <person name="Lipzen A."/>
            <person name="Riley R."/>
            <person name="Andreopoulos W."/>
            <person name="He G."/>
            <person name="Johnson J."/>
            <person name="Nolan M."/>
            <person name="Tritt A."/>
            <person name="Barry K.W."/>
            <person name="Grigoriev I.V."/>
            <person name="Nagy L.G."/>
            <person name="Hibbett D."/>
            <person name="Henrissat B."/>
            <person name="Matheny P.B."/>
            <person name="Labbe J."/>
            <person name="Martin F.M."/>
        </authorList>
    </citation>
    <scope>NUCLEOTIDE SEQUENCE</scope>
    <source>
        <strain evidence="1">HHB10654</strain>
    </source>
</reference>
<organism evidence="1 2">
    <name type="scientific">Artomyces pyxidatus</name>
    <dbReference type="NCBI Taxonomy" id="48021"/>
    <lineage>
        <taxon>Eukaryota</taxon>
        <taxon>Fungi</taxon>
        <taxon>Dikarya</taxon>
        <taxon>Basidiomycota</taxon>
        <taxon>Agaricomycotina</taxon>
        <taxon>Agaricomycetes</taxon>
        <taxon>Russulales</taxon>
        <taxon>Auriscalpiaceae</taxon>
        <taxon>Artomyces</taxon>
    </lineage>
</organism>